<reference evidence="2" key="1">
    <citation type="submission" date="2020-02" db="EMBL/GenBank/DDBJ databases">
        <authorList>
            <person name="Meier V. D."/>
        </authorList>
    </citation>
    <scope>NUCLEOTIDE SEQUENCE</scope>
    <source>
        <strain evidence="2">AVDCRST_MAG20</strain>
    </source>
</reference>
<feature type="region of interest" description="Disordered" evidence="1">
    <location>
        <begin position="1"/>
        <end position="145"/>
    </location>
</feature>
<accession>A0A6J4I9Z7</accession>
<organism evidence="2">
    <name type="scientific">uncultured Acidimicrobiales bacterium</name>
    <dbReference type="NCBI Taxonomy" id="310071"/>
    <lineage>
        <taxon>Bacteria</taxon>
        <taxon>Bacillati</taxon>
        <taxon>Actinomycetota</taxon>
        <taxon>Acidimicrobiia</taxon>
        <taxon>Acidimicrobiales</taxon>
        <taxon>environmental samples</taxon>
    </lineage>
</organism>
<protein>
    <submittedName>
        <fullName evidence="2">Uncharacterized protein</fullName>
    </submittedName>
</protein>
<gene>
    <name evidence="2" type="ORF">AVDCRST_MAG20-2023</name>
</gene>
<proteinExistence type="predicted"/>
<dbReference type="EMBL" id="CADCSY010000090">
    <property type="protein sequence ID" value="CAA9246685.1"/>
    <property type="molecule type" value="Genomic_DNA"/>
</dbReference>
<feature type="non-terminal residue" evidence="2">
    <location>
        <position position="1"/>
    </location>
</feature>
<feature type="compositionally biased region" description="Basic and acidic residues" evidence="1">
    <location>
        <begin position="25"/>
        <end position="46"/>
    </location>
</feature>
<feature type="compositionally biased region" description="Basic residues" evidence="1">
    <location>
        <begin position="102"/>
        <end position="119"/>
    </location>
</feature>
<feature type="non-terminal residue" evidence="2">
    <location>
        <position position="145"/>
    </location>
</feature>
<dbReference type="AlphaFoldDB" id="A0A6J4I9Z7"/>
<sequence>GDADPAHVRRRRPAEAGGVLGRGARLRDRAAPRGPRDVGVVVDRHAHPGGAVGVGGDPGRPRGRASPHLHPAGPRGEGRQEPAPHRRPHPRQHARDAGRRALGPHRRRSRTARRPRRGAGGHGGGARRPPRGDAGPRGQRVLPHV</sequence>
<name>A0A6J4I9Z7_9ACTN</name>
<evidence type="ECO:0000313" key="2">
    <source>
        <dbReference type="EMBL" id="CAA9246685.1"/>
    </source>
</evidence>
<evidence type="ECO:0000256" key="1">
    <source>
        <dbReference type="SAM" id="MobiDB-lite"/>
    </source>
</evidence>
<feature type="compositionally biased region" description="Low complexity" evidence="1">
    <location>
        <begin position="132"/>
        <end position="145"/>
    </location>
</feature>